<evidence type="ECO:0000313" key="1">
    <source>
        <dbReference type="EMBL" id="KAI4348892.1"/>
    </source>
</evidence>
<dbReference type="EMBL" id="CM039429">
    <property type="protein sequence ID" value="KAI4348892.1"/>
    <property type="molecule type" value="Genomic_DNA"/>
</dbReference>
<proteinExistence type="predicted"/>
<sequence>MGLSSGNADHSPKKCHSSSSDSSSDNDRDRGTDHNQPLATNITINIHPNQPAYPMPPPPHTMAYPPAPPGYGYGHGQQNYNNPHPHPYAGYPNGYANRHAYNYYPQPQGAAGGTYYGSAATMQQYNPAPSNFFRRFIMCSIFLLMGLFLCSIIANMILRPKAPVYKLESFSVSNFNAGNSSVTADWASKITIENPNKRLNAYFSNLKVTVYHKQVELAHSFWLHGFELQTQQNTHMDVNLSLNSQNSSLQIPRHVVEEITKERASGTITIGVGLSMLTTFRYRSVLSRSRPIYAFCADIKLSFQGNSTSATAYTNRNCPLEMELFQ</sequence>
<accession>A0ACB9PK43</accession>
<dbReference type="Proteomes" id="UP000828941">
    <property type="component" value="Chromosome 4"/>
</dbReference>
<organism evidence="1 2">
    <name type="scientific">Bauhinia variegata</name>
    <name type="common">Purple orchid tree</name>
    <name type="synonym">Phanera variegata</name>
    <dbReference type="NCBI Taxonomy" id="167791"/>
    <lineage>
        <taxon>Eukaryota</taxon>
        <taxon>Viridiplantae</taxon>
        <taxon>Streptophyta</taxon>
        <taxon>Embryophyta</taxon>
        <taxon>Tracheophyta</taxon>
        <taxon>Spermatophyta</taxon>
        <taxon>Magnoliopsida</taxon>
        <taxon>eudicotyledons</taxon>
        <taxon>Gunneridae</taxon>
        <taxon>Pentapetalae</taxon>
        <taxon>rosids</taxon>
        <taxon>fabids</taxon>
        <taxon>Fabales</taxon>
        <taxon>Fabaceae</taxon>
        <taxon>Cercidoideae</taxon>
        <taxon>Cercideae</taxon>
        <taxon>Bauhiniinae</taxon>
        <taxon>Bauhinia</taxon>
    </lineage>
</organism>
<reference evidence="1 2" key="1">
    <citation type="journal article" date="2022" name="DNA Res.">
        <title>Chromosomal-level genome assembly of the orchid tree Bauhinia variegata (Leguminosae; Cercidoideae) supports the allotetraploid origin hypothesis of Bauhinia.</title>
        <authorList>
            <person name="Zhong Y."/>
            <person name="Chen Y."/>
            <person name="Zheng D."/>
            <person name="Pang J."/>
            <person name="Liu Y."/>
            <person name="Luo S."/>
            <person name="Meng S."/>
            <person name="Qian L."/>
            <person name="Wei D."/>
            <person name="Dai S."/>
            <person name="Zhou R."/>
        </authorList>
    </citation>
    <scope>NUCLEOTIDE SEQUENCE [LARGE SCALE GENOMIC DNA]</scope>
    <source>
        <strain evidence="1">BV-YZ2020</strain>
    </source>
</reference>
<gene>
    <name evidence="1" type="ORF">L6164_009558</name>
</gene>
<comment type="caution">
    <text evidence="1">The sequence shown here is derived from an EMBL/GenBank/DDBJ whole genome shotgun (WGS) entry which is preliminary data.</text>
</comment>
<evidence type="ECO:0000313" key="2">
    <source>
        <dbReference type="Proteomes" id="UP000828941"/>
    </source>
</evidence>
<name>A0ACB9PK43_BAUVA</name>
<protein>
    <submittedName>
        <fullName evidence="1">Uncharacterized protein</fullName>
    </submittedName>
</protein>
<keyword evidence="2" id="KW-1185">Reference proteome</keyword>